<accession>A0A1H7UEZ7</accession>
<comment type="similarity">
    <text evidence="1 8">Belongs to the SOS response-associated peptidase family.</text>
</comment>
<dbReference type="Gene3D" id="3.90.1680.10">
    <property type="entry name" value="SOS response associated peptidase-like"/>
    <property type="match status" value="1"/>
</dbReference>
<dbReference type="Proteomes" id="UP000198807">
    <property type="component" value="Unassembled WGS sequence"/>
</dbReference>
<dbReference type="PANTHER" id="PTHR13604">
    <property type="entry name" value="DC12-RELATED"/>
    <property type="match status" value="1"/>
</dbReference>
<evidence type="ECO:0000256" key="2">
    <source>
        <dbReference type="ARBA" id="ARBA00022670"/>
    </source>
</evidence>
<dbReference type="InterPro" id="IPR036590">
    <property type="entry name" value="SRAP-like"/>
</dbReference>
<evidence type="ECO:0000256" key="8">
    <source>
        <dbReference type="RuleBase" id="RU364100"/>
    </source>
</evidence>
<keyword evidence="2 8" id="KW-0645">Protease</keyword>
<dbReference type="STRING" id="650850.SAMN04488129_12031"/>
<dbReference type="GO" id="GO:0006508">
    <property type="term" value="P:proteolysis"/>
    <property type="evidence" value="ECO:0007669"/>
    <property type="project" value="UniProtKB-KW"/>
</dbReference>
<dbReference type="AlphaFoldDB" id="A0A1H7UEZ7"/>
<name>A0A1H7UEZ7_9GAMM</name>
<keyword evidence="10" id="KW-1185">Reference proteome</keyword>
<keyword evidence="5" id="KW-0190">Covalent protein-DNA linkage</keyword>
<keyword evidence="4 8" id="KW-0378">Hydrolase</keyword>
<evidence type="ECO:0000256" key="6">
    <source>
        <dbReference type="ARBA" id="ARBA00023125"/>
    </source>
</evidence>
<dbReference type="GO" id="GO:0008233">
    <property type="term" value="F:peptidase activity"/>
    <property type="evidence" value="ECO:0007669"/>
    <property type="project" value="UniProtKB-KW"/>
</dbReference>
<dbReference type="RefSeq" id="WP_089714990.1">
    <property type="nucleotide sequence ID" value="NZ_FOBC01000020.1"/>
</dbReference>
<dbReference type="EMBL" id="FOBC01000020">
    <property type="protein sequence ID" value="SEL95285.1"/>
    <property type="molecule type" value="Genomic_DNA"/>
</dbReference>
<dbReference type="GO" id="GO:0106300">
    <property type="term" value="P:protein-DNA covalent cross-linking repair"/>
    <property type="evidence" value="ECO:0007669"/>
    <property type="project" value="InterPro"/>
</dbReference>
<dbReference type="OrthoDB" id="6192129at2"/>
<organism evidence="9 10">
    <name type="scientific">Halomonas daqiaonensis</name>
    <dbReference type="NCBI Taxonomy" id="650850"/>
    <lineage>
        <taxon>Bacteria</taxon>
        <taxon>Pseudomonadati</taxon>
        <taxon>Pseudomonadota</taxon>
        <taxon>Gammaproteobacteria</taxon>
        <taxon>Oceanospirillales</taxon>
        <taxon>Halomonadaceae</taxon>
        <taxon>Halomonas</taxon>
    </lineage>
</organism>
<dbReference type="GO" id="GO:0016829">
    <property type="term" value="F:lyase activity"/>
    <property type="evidence" value="ECO:0007669"/>
    <property type="project" value="UniProtKB-KW"/>
</dbReference>
<proteinExistence type="inferred from homology"/>
<evidence type="ECO:0000256" key="3">
    <source>
        <dbReference type="ARBA" id="ARBA00022763"/>
    </source>
</evidence>
<evidence type="ECO:0000313" key="10">
    <source>
        <dbReference type="Proteomes" id="UP000198807"/>
    </source>
</evidence>
<keyword evidence="7" id="KW-0456">Lyase</keyword>
<evidence type="ECO:0000313" key="9">
    <source>
        <dbReference type="EMBL" id="SEL95285.1"/>
    </source>
</evidence>
<reference evidence="10" key="1">
    <citation type="submission" date="2016-10" db="EMBL/GenBank/DDBJ databases">
        <authorList>
            <person name="Varghese N."/>
            <person name="Submissions S."/>
        </authorList>
    </citation>
    <scope>NUCLEOTIDE SEQUENCE [LARGE SCALE GENOMIC DNA]</scope>
    <source>
        <strain evidence="10">CGMCC 1.9150</strain>
    </source>
</reference>
<evidence type="ECO:0000256" key="5">
    <source>
        <dbReference type="ARBA" id="ARBA00023124"/>
    </source>
</evidence>
<dbReference type="GO" id="GO:0003697">
    <property type="term" value="F:single-stranded DNA binding"/>
    <property type="evidence" value="ECO:0007669"/>
    <property type="project" value="InterPro"/>
</dbReference>
<dbReference type="PANTHER" id="PTHR13604:SF0">
    <property type="entry name" value="ABASIC SITE PROCESSING PROTEIN HMCES"/>
    <property type="match status" value="1"/>
</dbReference>
<keyword evidence="6" id="KW-0238">DNA-binding</keyword>
<evidence type="ECO:0000256" key="1">
    <source>
        <dbReference type="ARBA" id="ARBA00008136"/>
    </source>
</evidence>
<dbReference type="SUPFAM" id="SSF143081">
    <property type="entry name" value="BB1717-like"/>
    <property type="match status" value="1"/>
</dbReference>
<protein>
    <recommendedName>
        <fullName evidence="8">Abasic site processing protein</fullName>
        <ecNumber evidence="8">3.4.-.-</ecNumber>
    </recommendedName>
</protein>
<dbReference type="EC" id="3.4.-.-" evidence="8"/>
<dbReference type="InterPro" id="IPR003738">
    <property type="entry name" value="SRAP"/>
</dbReference>
<keyword evidence="3" id="KW-0227">DNA damage</keyword>
<dbReference type="Pfam" id="PF02586">
    <property type="entry name" value="SRAP"/>
    <property type="match status" value="1"/>
</dbReference>
<evidence type="ECO:0000256" key="4">
    <source>
        <dbReference type="ARBA" id="ARBA00022801"/>
    </source>
</evidence>
<sequence>MCGRFALFSDPPRIARRLGLPEEEAQWQARYNIPPGTWIPAARRRDDDSPLLLDEMWWGYKPHWAKENAPEPINATVEKVATSNYFKGAFAHHRCLVPADGWFEWVAVDGQKKPHFLCREDREPIWLAAIWAERADGVPGCAILTEPARGIAQQIHPRMPLVLDDESLEPWLDPDMTDRETLRQVIHHLSAEYITHWPVTTRVNKPIENDPKLIEPVTSGSD</sequence>
<evidence type="ECO:0000256" key="7">
    <source>
        <dbReference type="ARBA" id="ARBA00023239"/>
    </source>
</evidence>
<gene>
    <name evidence="9" type="ORF">SAMN04488129_12031</name>
</gene>